<dbReference type="Proteomes" id="UP000299102">
    <property type="component" value="Unassembled WGS sequence"/>
</dbReference>
<evidence type="ECO:0000313" key="4">
    <source>
        <dbReference type="Proteomes" id="UP000299102"/>
    </source>
</evidence>
<proteinExistence type="predicted"/>
<dbReference type="EMBL" id="BGZK01001400">
    <property type="protein sequence ID" value="GBP79095.1"/>
    <property type="molecule type" value="Genomic_DNA"/>
</dbReference>
<protein>
    <recommendedName>
        <fullName evidence="2">HTH psq-type domain-containing protein</fullName>
    </recommendedName>
</protein>
<dbReference type="GO" id="GO:0003677">
    <property type="term" value="F:DNA binding"/>
    <property type="evidence" value="ECO:0007669"/>
    <property type="project" value="InterPro"/>
</dbReference>
<feature type="domain" description="HTH psq-type" evidence="2">
    <location>
        <begin position="91"/>
        <end position="115"/>
    </location>
</feature>
<dbReference type="Pfam" id="PF05225">
    <property type="entry name" value="HTH_psq"/>
    <property type="match status" value="1"/>
</dbReference>
<comment type="caution">
    <text evidence="3">The sequence shown here is derived from an EMBL/GenBank/DDBJ whole genome shotgun (WGS) entry which is preliminary data.</text>
</comment>
<keyword evidence="4" id="KW-1185">Reference proteome</keyword>
<dbReference type="OrthoDB" id="4327074at2759"/>
<feature type="compositionally biased region" description="Basic and acidic residues" evidence="1">
    <location>
        <begin position="151"/>
        <end position="160"/>
    </location>
</feature>
<evidence type="ECO:0000313" key="3">
    <source>
        <dbReference type="EMBL" id="GBP79095.1"/>
    </source>
</evidence>
<reference evidence="3 4" key="1">
    <citation type="journal article" date="2019" name="Commun. Biol.">
        <title>The bagworm genome reveals a unique fibroin gene that provides high tensile strength.</title>
        <authorList>
            <person name="Kono N."/>
            <person name="Nakamura H."/>
            <person name="Ohtoshi R."/>
            <person name="Tomita M."/>
            <person name="Numata K."/>
            <person name="Arakawa K."/>
        </authorList>
    </citation>
    <scope>NUCLEOTIDE SEQUENCE [LARGE SCALE GENOMIC DNA]</scope>
</reference>
<evidence type="ECO:0000256" key="1">
    <source>
        <dbReference type="SAM" id="MobiDB-lite"/>
    </source>
</evidence>
<name>A0A4C1YXM4_EUMVA</name>
<accession>A0A4C1YXM4</accession>
<evidence type="ECO:0000259" key="2">
    <source>
        <dbReference type="Pfam" id="PF05225"/>
    </source>
</evidence>
<dbReference type="AlphaFoldDB" id="A0A4C1YXM4"/>
<gene>
    <name evidence="3" type="ORF">EVAR_103520_1</name>
</gene>
<organism evidence="3 4">
    <name type="scientific">Eumeta variegata</name>
    <name type="common">Bagworm moth</name>
    <name type="synonym">Eumeta japonica</name>
    <dbReference type="NCBI Taxonomy" id="151549"/>
    <lineage>
        <taxon>Eukaryota</taxon>
        <taxon>Metazoa</taxon>
        <taxon>Ecdysozoa</taxon>
        <taxon>Arthropoda</taxon>
        <taxon>Hexapoda</taxon>
        <taxon>Insecta</taxon>
        <taxon>Pterygota</taxon>
        <taxon>Neoptera</taxon>
        <taxon>Endopterygota</taxon>
        <taxon>Lepidoptera</taxon>
        <taxon>Glossata</taxon>
        <taxon>Ditrysia</taxon>
        <taxon>Tineoidea</taxon>
        <taxon>Psychidae</taxon>
        <taxon>Oiketicinae</taxon>
        <taxon>Eumeta</taxon>
    </lineage>
</organism>
<sequence>MYATHMGNGCTTYKMHWSGASDTVARQPSHCEARLNKEVKFERKRCPSLVHRHSARSPFAPKRVRVKKSNPRGQNDLSTYKDAHEEVKPEVSLRKAADKHGINHCSLLRYLRKRHASSHYNQRTYPEKSGLNAAVVNSGLTKMGRRDRAAAARAGAEVHRPSASGVREPKVPYQL</sequence>
<dbReference type="InterPro" id="IPR007889">
    <property type="entry name" value="HTH_Psq"/>
</dbReference>
<feature type="region of interest" description="Disordered" evidence="1">
    <location>
        <begin position="151"/>
        <end position="175"/>
    </location>
</feature>